<protein>
    <submittedName>
        <fullName evidence="1">Uncharacterized protein</fullName>
    </submittedName>
</protein>
<evidence type="ECO:0000313" key="1">
    <source>
        <dbReference type="EMBL" id="SHN43982.1"/>
    </source>
</evidence>
<sequence length="82" mass="9922">MHNSPRFTINRHLIILMPKQPVLDWIKRVDPNPPNLTLDQLRLEQNAFLISDDLDGQQDAEKWVQRRWQMFFEGFLAEWYTV</sequence>
<gene>
    <name evidence="1" type="ORF">SAMN05192549_11977</name>
</gene>
<name>A0A1M7RCU5_9BURK</name>
<organism evidence="1 2">
    <name type="scientific">Duganella sacchari</name>
    <dbReference type="NCBI Taxonomy" id="551987"/>
    <lineage>
        <taxon>Bacteria</taxon>
        <taxon>Pseudomonadati</taxon>
        <taxon>Pseudomonadota</taxon>
        <taxon>Betaproteobacteria</taxon>
        <taxon>Burkholderiales</taxon>
        <taxon>Oxalobacteraceae</taxon>
        <taxon>Telluria group</taxon>
        <taxon>Duganella</taxon>
    </lineage>
</organism>
<proteinExistence type="predicted"/>
<feature type="non-terminal residue" evidence="1">
    <location>
        <position position="82"/>
    </location>
</feature>
<dbReference type="EMBL" id="FRCX01000019">
    <property type="protein sequence ID" value="SHN43982.1"/>
    <property type="molecule type" value="Genomic_DNA"/>
</dbReference>
<accession>A0A1M7RCU5</accession>
<evidence type="ECO:0000313" key="2">
    <source>
        <dbReference type="Proteomes" id="UP000184339"/>
    </source>
</evidence>
<dbReference type="AlphaFoldDB" id="A0A1M7RCU5"/>
<dbReference type="Proteomes" id="UP000184339">
    <property type="component" value="Unassembled WGS sequence"/>
</dbReference>
<reference evidence="2" key="1">
    <citation type="submission" date="2016-11" db="EMBL/GenBank/DDBJ databases">
        <authorList>
            <person name="Varghese N."/>
            <person name="Submissions S."/>
        </authorList>
    </citation>
    <scope>NUCLEOTIDE SEQUENCE [LARGE SCALE GENOMIC DNA]</scope>
    <source>
        <strain evidence="2">Sac-22</strain>
    </source>
</reference>
<keyword evidence="2" id="KW-1185">Reference proteome</keyword>